<dbReference type="GO" id="GO:0004307">
    <property type="term" value="F:ethanolaminephosphotransferase activity"/>
    <property type="evidence" value="ECO:0007669"/>
    <property type="project" value="TreeGrafter"/>
</dbReference>
<dbReference type="Proteomes" id="UP000694867">
    <property type="component" value="Unplaced"/>
</dbReference>
<evidence type="ECO:0000313" key="8">
    <source>
        <dbReference type="Proteomes" id="UP000694867"/>
    </source>
</evidence>
<comment type="similarity">
    <text evidence="2 5">Belongs to the CDP-alcohol phosphatidyltransferase class-I family.</text>
</comment>
<accession>A0AAJ6QRG8</accession>
<feature type="transmembrane region" description="Helical" evidence="7">
    <location>
        <begin position="272"/>
        <end position="291"/>
    </location>
</feature>
<dbReference type="GO" id="GO:0005794">
    <property type="term" value="C:Golgi apparatus"/>
    <property type="evidence" value="ECO:0007669"/>
    <property type="project" value="TreeGrafter"/>
</dbReference>
<feature type="transmembrane region" description="Helical" evidence="7">
    <location>
        <begin position="432"/>
        <end position="451"/>
    </location>
</feature>
<evidence type="ECO:0000313" key="9">
    <source>
        <dbReference type="RefSeq" id="XP_003741479.1"/>
    </source>
</evidence>
<dbReference type="GeneID" id="100897384"/>
<proteinExistence type="inferred from homology"/>
<organism evidence="8 9">
    <name type="scientific">Galendromus occidentalis</name>
    <name type="common">western predatory mite</name>
    <dbReference type="NCBI Taxonomy" id="34638"/>
    <lineage>
        <taxon>Eukaryota</taxon>
        <taxon>Metazoa</taxon>
        <taxon>Ecdysozoa</taxon>
        <taxon>Arthropoda</taxon>
        <taxon>Chelicerata</taxon>
        <taxon>Arachnida</taxon>
        <taxon>Acari</taxon>
        <taxon>Parasitiformes</taxon>
        <taxon>Mesostigmata</taxon>
        <taxon>Gamasina</taxon>
        <taxon>Phytoseioidea</taxon>
        <taxon>Phytoseiidae</taxon>
        <taxon>Typhlodrominae</taxon>
        <taxon>Galendromus</taxon>
    </lineage>
</organism>
<feature type="transmembrane region" description="Helical" evidence="7">
    <location>
        <begin position="408"/>
        <end position="426"/>
    </location>
</feature>
<feature type="transmembrane region" description="Helical" evidence="7">
    <location>
        <begin position="311"/>
        <end position="330"/>
    </location>
</feature>
<sequence length="475" mass="54429">MSETLSAEPNCVERQAILRGDNGDMQLPNPIQNMAPEPRPHELQTTFSEEKDDDTRRLRKIRSLSSTSVPKTGSAKKRRTSRTDAMFWEIDYLSKEHLTGFDNYKYSAIDTSPLSNYVMHPFWNQVVKLVPISIAPNCLTFGGFLLNVVSVVLLSWYDFSFYASSNDHASSPVPLWVWLLCAFNQFMAHTLDGIDGKHARRTGLCGPMGELFDHGLDSWATLFMPLCVYSVFGRLDYSATPWRFYLILWNVHYCFLSSHWEKYNTGILFLPWGYDVSQVFLTATFLITYFESHNYWKFTLFGLPSGFYMETALHIGAVGLSLPVSLWNIYRAFKTKTLKQKSLWEGMRPLVSPTIFFALTTAWVLFSPTNILEAQPRVLFIMIGTLFSNIATRLIINQMTNTRCEISNGLLVLVSMTLVAVFQFGYSEVACLYFLTACVLVAHIHYGTCVVRQMCDHFRINCFSVQRREPKKREA</sequence>
<dbReference type="Gene3D" id="1.20.120.1760">
    <property type="match status" value="1"/>
</dbReference>
<evidence type="ECO:0000256" key="1">
    <source>
        <dbReference type="ARBA" id="ARBA00004370"/>
    </source>
</evidence>
<dbReference type="AlphaFoldDB" id="A0AAJ6QRG8"/>
<dbReference type="InterPro" id="IPR043130">
    <property type="entry name" value="CDP-OH_PTrfase_TM_dom"/>
</dbReference>
<dbReference type="InterPro" id="IPR014472">
    <property type="entry name" value="CHOPT"/>
</dbReference>
<feature type="transmembrane region" description="Helical" evidence="7">
    <location>
        <begin position="138"/>
        <end position="156"/>
    </location>
</feature>
<dbReference type="GO" id="GO:0005789">
    <property type="term" value="C:endoplasmic reticulum membrane"/>
    <property type="evidence" value="ECO:0007669"/>
    <property type="project" value="TreeGrafter"/>
</dbReference>
<evidence type="ECO:0000256" key="3">
    <source>
        <dbReference type="ARBA" id="ARBA00022679"/>
    </source>
</evidence>
<evidence type="ECO:0000256" key="5">
    <source>
        <dbReference type="RuleBase" id="RU003750"/>
    </source>
</evidence>
<dbReference type="Pfam" id="PF01066">
    <property type="entry name" value="CDP-OH_P_transf"/>
    <property type="match status" value="1"/>
</dbReference>
<keyword evidence="7" id="KW-1133">Transmembrane helix</keyword>
<dbReference type="PANTHER" id="PTHR10414">
    <property type="entry name" value="ETHANOLAMINEPHOSPHOTRANSFERASE"/>
    <property type="match status" value="1"/>
</dbReference>
<dbReference type="PANTHER" id="PTHR10414:SF71">
    <property type="entry name" value="FI05338P"/>
    <property type="match status" value="1"/>
</dbReference>
<dbReference type="RefSeq" id="XP_003741479.1">
    <property type="nucleotide sequence ID" value="XM_003741431.2"/>
</dbReference>
<comment type="subcellular location">
    <subcellularLocation>
        <location evidence="1">Membrane</location>
    </subcellularLocation>
</comment>
<feature type="transmembrane region" description="Helical" evidence="7">
    <location>
        <begin position="378"/>
        <end position="396"/>
    </location>
</feature>
<dbReference type="KEGG" id="goe:100897384"/>
<dbReference type="InterPro" id="IPR000462">
    <property type="entry name" value="CDP-OH_P_trans"/>
</dbReference>
<dbReference type="InterPro" id="IPR048254">
    <property type="entry name" value="CDP_ALCOHOL_P_TRANSF_CS"/>
</dbReference>
<keyword evidence="3 5" id="KW-0808">Transferase</keyword>
<evidence type="ECO:0000256" key="6">
    <source>
        <dbReference type="SAM" id="MobiDB-lite"/>
    </source>
</evidence>
<evidence type="ECO:0000256" key="7">
    <source>
        <dbReference type="SAM" id="Phobius"/>
    </source>
</evidence>
<evidence type="ECO:0000256" key="2">
    <source>
        <dbReference type="ARBA" id="ARBA00010441"/>
    </source>
</evidence>
<reference evidence="9" key="1">
    <citation type="submission" date="2025-08" db="UniProtKB">
        <authorList>
            <consortium name="RefSeq"/>
        </authorList>
    </citation>
    <scope>IDENTIFICATION</scope>
</reference>
<feature type="transmembrane region" description="Helical" evidence="7">
    <location>
        <begin position="350"/>
        <end position="366"/>
    </location>
</feature>
<feature type="region of interest" description="Disordered" evidence="6">
    <location>
        <begin position="19"/>
        <end position="56"/>
    </location>
</feature>
<dbReference type="PROSITE" id="PS00379">
    <property type="entry name" value="CDP_ALCOHOL_P_TRANSF"/>
    <property type="match status" value="1"/>
</dbReference>
<keyword evidence="8" id="KW-1185">Reference proteome</keyword>
<protein>
    <submittedName>
        <fullName evidence="9">Ethanolaminephosphotransferase 1</fullName>
    </submittedName>
</protein>
<keyword evidence="4 7" id="KW-0472">Membrane</keyword>
<dbReference type="GO" id="GO:0006646">
    <property type="term" value="P:phosphatidylethanolamine biosynthetic process"/>
    <property type="evidence" value="ECO:0007669"/>
    <property type="project" value="TreeGrafter"/>
</dbReference>
<name>A0AAJ6QRG8_9ACAR</name>
<evidence type="ECO:0000256" key="4">
    <source>
        <dbReference type="ARBA" id="ARBA00023136"/>
    </source>
</evidence>
<keyword evidence="7" id="KW-0812">Transmembrane</keyword>
<gene>
    <name evidence="9" type="primary">LOC100897384</name>
</gene>
<dbReference type="FunFam" id="1.20.120.1760:FF:000016">
    <property type="entry name" value="ethanolaminephosphotransferase 1"/>
    <property type="match status" value="1"/>
</dbReference>